<comment type="caution">
    <text evidence="1">The sequence shown here is derived from an EMBL/GenBank/DDBJ whole genome shotgun (WGS) entry which is preliminary data.</text>
</comment>
<protein>
    <submittedName>
        <fullName evidence="1">Uncharacterized protein</fullName>
    </submittedName>
</protein>
<reference evidence="1" key="2">
    <citation type="submission" date="2020-09" db="EMBL/GenBank/DDBJ databases">
        <authorList>
            <person name="Sun Q."/>
            <person name="Zhou Y."/>
        </authorList>
    </citation>
    <scope>NUCLEOTIDE SEQUENCE</scope>
    <source>
        <strain evidence="1">CGMCC 1.12698</strain>
    </source>
</reference>
<gene>
    <name evidence="1" type="ORF">GCM10007140_13250</name>
</gene>
<accession>A0A917APF6</accession>
<sequence>MLNTEQVQVYIDIDSNLGMVKSLMGKNIIPDKQYDIFFVVDSYIGHDLENYRIIQLNGKYELEVIDQQREQQKKIELNFEKSPKQLQEEYEKKLEELKALEELLK</sequence>
<dbReference type="RefSeq" id="WP_188387597.1">
    <property type="nucleotide sequence ID" value="NZ_BMFK01000001.1"/>
</dbReference>
<dbReference type="AlphaFoldDB" id="A0A917APF6"/>
<evidence type="ECO:0000313" key="1">
    <source>
        <dbReference type="EMBL" id="GGE64377.1"/>
    </source>
</evidence>
<dbReference type="Proteomes" id="UP000605259">
    <property type="component" value="Unassembled WGS sequence"/>
</dbReference>
<name>A0A917APF6_9BACI</name>
<evidence type="ECO:0000313" key="2">
    <source>
        <dbReference type="Proteomes" id="UP000605259"/>
    </source>
</evidence>
<dbReference type="EMBL" id="BMFK01000001">
    <property type="protein sequence ID" value="GGE64377.1"/>
    <property type="molecule type" value="Genomic_DNA"/>
</dbReference>
<keyword evidence="2" id="KW-1185">Reference proteome</keyword>
<reference evidence="1" key="1">
    <citation type="journal article" date="2014" name="Int. J. Syst. Evol. Microbiol.">
        <title>Complete genome sequence of Corynebacterium casei LMG S-19264T (=DSM 44701T), isolated from a smear-ripened cheese.</title>
        <authorList>
            <consortium name="US DOE Joint Genome Institute (JGI-PGF)"/>
            <person name="Walter F."/>
            <person name="Albersmeier A."/>
            <person name="Kalinowski J."/>
            <person name="Ruckert C."/>
        </authorList>
    </citation>
    <scope>NUCLEOTIDE SEQUENCE</scope>
    <source>
        <strain evidence="1">CGMCC 1.12698</strain>
    </source>
</reference>
<proteinExistence type="predicted"/>
<organism evidence="1 2">
    <name type="scientific">Priestia taiwanensis</name>
    <dbReference type="NCBI Taxonomy" id="1347902"/>
    <lineage>
        <taxon>Bacteria</taxon>
        <taxon>Bacillati</taxon>
        <taxon>Bacillota</taxon>
        <taxon>Bacilli</taxon>
        <taxon>Bacillales</taxon>
        <taxon>Bacillaceae</taxon>
        <taxon>Priestia</taxon>
    </lineage>
</organism>